<dbReference type="AlphaFoldDB" id="A0A521BL38"/>
<dbReference type="Gene3D" id="1.25.40.10">
    <property type="entry name" value="Tetratricopeptide repeat domain"/>
    <property type="match status" value="1"/>
</dbReference>
<dbReference type="InterPro" id="IPR051685">
    <property type="entry name" value="Ycf3/AcsC/BcsC/TPR_MFPF"/>
</dbReference>
<dbReference type="PANTHER" id="PTHR44943">
    <property type="entry name" value="CELLULOSE SYNTHASE OPERON PROTEIN C"/>
    <property type="match status" value="1"/>
</dbReference>
<name>A0A521BL38_9SPHI</name>
<organism evidence="4 5">
    <name type="scientific">Solitalea koreensis</name>
    <dbReference type="NCBI Taxonomy" id="543615"/>
    <lineage>
        <taxon>Bacteria</taxon>
        <taxon>Pseudomonadati</taxon>
        <taxon>Bacteroidota</taxon>
        <taxon>Sphingobacteriia</taxon>
        <taxon>Sphingobacteriales</taxon>
        <taxon>Sphingobacteriaceae</taxon>
        <taxon>Solitalea</taxon>
    </lineage>
</organism>
<dbReference type="EMBL" id="FXSZ01000002">
    <property type="protein sequence ID" value="SMO47806.1"/>
    <property type="molecule type" value="Genomic_DNA"/>
</dbReference>
<evidence type="ECO:0000313" key="5">
    <source>
        <dbReference type="Proteomes" id="UP000315971"/>
    </source>
</evidence>
<evidence type="ECO:0000313" key="4">
    <source>
        <dbReference type="EMBL" id="SMO47806.1"/>
    </source>
</evidence>
<feature type="domain" description="YaiO beta-barrel" evidence="3">
    <location>
        <begin position="206"/>
        <end position="378"/>
    </location>
</feature>
<dbReference type="Proteomes" id="UP000315971">
    <property type="component" value="Unassembled WGS sequence"/>
</dbReference>
<gene>
    <name evidence="4" type="ORF">SAMN06265350_102283</name>
</gene>
<evidence type="ECO:0000256" key="1">
    <source>
        <dbReference type="ARBA" id="ARBA00022737"/>
    </source>
</evidence>
<evidence type="ECO:0000256" key="2">
    <source>
        <dbReference type="ARBA" id="ARBA00022803"/>
    </source>
</evidence>
<keyword evidence="2" id="KW-0802">TPR repeat</keyword>
<dbReference type="SUPFAM" id="SSF48452">
    <property type="entry name" value="TPR-like"/>
    <property type="match status" value="1"/>
</dbReference>
<dbReference type="NCBIfam" id="TIGR04390">
    <property type="entry name" value="OMP_YaiO_dom"/>
    <property type="match status" value="1"/>
</dbReference>
<keyword evidence="5" id="KW-1185">Reference proteome</keyword>
<dbReference type="InterPro" id="IPR011990">
    <property type="entry name" value="TPR-like_helical_dom_sf"/>
</dbReference>
<dbReference type="PANTHER" id="PTHR44943:SF8">
    <property type="entry name" value="TPR REPEAT-CONTAINING PROTEIN MJ0263"/>
    <property type="match status" value="1"/>
</dbReference>
<sequence>MSMLHHLLPNYLYFSALQFICMIKNSLSPFFIRSIFCISIFISPVFLYAQDLSSDELFSKARQTAFEQKNYPKAITICKQALIKSPDYSDIRIFMGRLYTWTDKLDSARMVFDYVLKNEAGNEDALLARASLEYWNDHVDKALNYCDTGLSYHPESTDLLLLKSKILNSLKRYQDAHSTVEKLAKLAPQNPDVRAMSQIIKDNSSKNKIGVSYDYVKFDKQFDLPWNMLSLNYSRQTDMGSVVARVNYANRFSSNGIQFETDLYPHLSKTFYCYVNAGYSSNVGVFPHYRTGFSLYANLPKSFEAEAGFRFLYFKDATWIYTLSAGKYYKNYLFTARTYLIPDLNKVSVSYSANIRYYYGGADDYVSFGAGAGLSPDESNNVLINSNKVLKAYSLSSGYNQSFNRMNILSINFNWQQQEYQLNTKGNQYNLSLGYQRRF</sequence>
<accession>A0A521BL38</accession>
<evidence type="ECO:0000259" key="3">
    <source>
        <dbReference type="Pfam" id="PF19413"/>
    </source>
</evidence>
<dbReference type="Pfam" id="PF14559">
    <property type="entry name" value="TPR_19"/>
    <property type="match status" value="2"/>
</dbReference>
<proteinExistence type="predicted"/>
<keyword evidence="1" id="KW-0677">Repeat</keyword>
<dbReference type="InterPro" id="IPR030887">
    <property type="entry name" value="Beta-barrel_YaiO"/>
</dbReference>
<protein>
    <submittedName>
        <fullName evidence="4">Outer membrane protein, YaiO family</fullName>
    </submittedName>
</protein>
<dbReference type="Pfam" id="PF19413">
    <property type="entry name" value="YaiO"/>
    <property type="match status" value="1"/>
</dbReference>
<reference evidence="4 5" key="1">
    <citation type="submission" date="2017-05" db="EMBL/GenBank/DDBJ databases">
        <authorList>
            <person name="Varghese N."/>
            <person name="Submissions S."/>
        </authorList>
    </citation>
    <scope>NUCLEOTIDE SEQUENCE [LARGE SCALE GENOMIC DNA]</scope>
    <source>
        <strain evidence="4 5">DSM 21342</strain>
    </source>
</reference>